<dbReference type="SMART" id="SM00387">
    <property type="entry name" value="HATPase_c"/>
    <property type="match status" value="1"/>
</dbReference>
<evidence type="ECO:0000256" key="10">
    <source>
        <dbReference type="ARBA" id="ARBA00023012"/>
    </source>
</evidence>
<dbReference type="GO" id="GO:0016020">
    <property type="term" value="C:membrane"/>
    <property type="evidence" value="ECO:0007669"/>
    <property type="project" value="UniProtKB-SubCell"/>
</dbReference>
<keyword evidence="11 13" id="KW-0472">Membrane</keyword>
<feature type="transmembrane region" description="Helical" evidence="13">
    <location>
        <begin position="414"/>
        <end position="441"/>
    </location>
</feature>
<dbReference type="CDD" id="cd00082">
    <property type="entry name" value="HisKA"/>
    <property type="match status" value="1"/>
</dbReference>
<dbReference type="EC" id="2.7.13.3" evidence="4"/>
<dbReference type="PROSITE" id="PS50109">
    <property type="entry name" value="HIS_KIN"/>
    <property type="match status" value="1"/>
</dbReference>
<keyword evidence="12" id="KW-0175">Coiled coil</keyword>
<proteinExistence type="inferred from homology"/>
<evidence type="ECO:0000256" key="7">
    <source>
        <dbReference type="ARBA" id="ARBA00022692"/>
    </source>
</evidence>
<evidence type="ECO:0000256" key="6">
    <source>
        <dbReference type="ARBA" id="ARBA00022679"/>
    </source>
</evidence>
<dbReference type="Gene3D" id="3.30.565.10">
    <property type="entry name" value="Histidine kinase-like ATPase, C-terminal domain"/>
    <property type="match status" value="1"/>
</dbReference>
<name>A0A1M6PL26_9GAMM</name>
<dbReference type="PANTHER" id="PTHR43711:SF1">
    <property type="entry name" value="HISTIDINE KINASE 1"/>
    <property type="match status" value="1"/>
</dbReference>
<dbReference type="Gene3D" id="1.10.287.130">
    <property type="match status" value="1"/>
</dbReference>
<dbReference type="SMART" id="SM00388">
    <property type="entry name" value="HisKA"/>
    <property type="match status" value="1"/>
</dbReference>
<feature type="transmembrane region" description="Helical" evidence="13">
    <location>
        <begin position="6"/>
        <end position="24"/>
    </location>
</feature>
<dbReference type="Gene3D" id="1.20.1730.10">
    <property type="entry name" value="Sodium/glucose cotransporter"/>
    <property type="match status" value="1"/>
</dbReference>
<evidence type="ECO:0000256" key="2">
    <source>
        <dbReference type="ARBA" id="ARBA00004141"/>
    </source>
</evidence>
<dbReference type="InterPro" id="IPR036097">
    <property type="entry name" value="HisK_dim/P_sf"/>
</dbReference>
<dbReference type="SUPFAM" id="SSF47384">
    <property type="entry name" value="Homodimeric domain of signal transducing histidine kinase"/>
    <property type="match status" value="1"/>
</dbReference>
<evidence type="ECO:0000313" key="15">
    <source>
        <dbReference type="EMBL" id="SHK08650.1"/>
    </source>
</evidence>
<dbReference type="InterPro" id="IPR050736">
    <property type="entry name" value="Sensor_HK_Regulatory"/>
</dbReference>
<evidence type="ECO:0000256" key="12">
    <source>
        <dbReference type="SAM" id="Coils"/>
    </source>
</evidence>
<comment type="subcellular location">
    <subcellularLocation>
        <location evidence="2">Membrane</location>
        <topology evidence="2">Multi-pass membrane protein</topology>
    </subcellularLocation>
</comment>
<evidence type="ECO:0000256" key="4">
    <source>
        <dbReference type="ARBA" id="ARBA00012438"/>
    </source>
</evidence>
<dbReference type="RefSeq" id="WP_064698554.1">
    <property type="nucleotide sequence ID" value="NZ_BDEO01000001.1"/>
</dbReference>
<dbReference type="GO" id="GO:0000155">
    <property type="term" value="F:phosphorelay sensor kinase activity"/>
    <property type="evidence" value="ECO:0007669"/>
    <property type="project" value="InterPro"/>
</dbReference>
<evidence type="ECO:0000313" key="16">
    <source>
        <dbReference type="Proteomes" id="UP000184248"/>
    </source>
</evidence>
<dbReference type="InterPro" id="IPR005467">
    <property type="entry name" value="His_kinase_dom"/>
</dbReference>
<evidence type="ECO:0000256" key="9">
    <source>
        <dbReference type="ARBA" id="ARBA00022989"/>
    </source>
</evidence>
<dbReference type="InterPro" id="IPR038377">
    <property type="entry name" value="Na/Glc_symporter_sf"/>
</dbReference>
<gene>
    <name evidence="15" type="ORF">SAMN05192556_101770</name>
</gene>
<feature type="transmembrane region" description="Helical" evidence="13">
    <location>
        <begin position="114"/>
        <end position="133"/>
    </location>
</feature>
<dbReference type="InterPro" id="IPR004358">
    <property type="entry name" value="Sig_transdc_His_kin-like_C"/>
</dbReference>
<dbReference type="CDD" id="cd00075">
    <property type="entry name" value="HATPase"/>
    <property type="match status" value="1"/>
</dbReference>
<comment type="catalytic activity">
    <reaction evidence="1">
        <text>ATP + protein L-histidine = ADP + protein N-phospho-L-histidine.</text>
        <dbReference type="EC" id="2.7.13.3"/>
    </reaction>
</comment>
<dbReference type="SUPFAM" id="SSF55874">
    <property type="entry name" value="ATPase domain of HSP90 chaperone/DNA topoisomerase II/histidine kinase"/>
    <property type="match status" value="1"/>
</dbReference>
<dbReference type="PRINTS" id="PR00344">
    <property type="entry name" value="BCTRLSENSOR"/>
</dbReference>
<keyword evidence="10" id="KW-0902">Two-component regulatory system</keyword>
<feature type="transmembrane region" description="Helical" evidence="13">
    <location>
        <begin position="195"/>
        <end position="222"/>
    </location>
</feature>
<dbReference type="FunFam" id="1.10.287.130:FF:000001">
    <property type="entry name" value="Two-component sensor histidine kinase"/>
    <property type="match status" value="1"/>
</dbReference>
<protein>
    <recommendedName>
        <fullName evidence="4">histidine kinase</fullName>
        <ecNumber evidence="4">2.7.13.3</ecNumber>
    </recommendedName>
</protein>
<keyword evidence="8" id="KW-0418">Kinase</keyword>
<dbReference type="InterPro" id="IPR001734">
    <property type="entry name" value="Na/solute_symporter"/>
</dbReference>
<dbReference type="GO" id="GO:0022857">
    <property type="term" value="F:transmembrane transporter activity"/>
    <property type="evidence" value="ECO:0007669"/>
    <property type="project" value="InterPro"/>
</dbReference>
<feature type="transmembrane region" description="Helical" evidence="13">
    <location>
        <begin position="251"/>
        <end position="268"/>
    </location>
</feature>
<keyword evidence="6" id="KW-0808">Transferase</keyword>
<accession>A0A1M6PL26</accession>
<evidence type="ECO:0000256" key="11">
    <source>
        <dbReference type="ARBA" id="ARBA00023136"/>
    </source>
</evidence>
<dbReference type="Proteomes" id="UP000184248">
    <property type="component" value="Unassembled WGS sequence"/>
</dbReference>
<dbReference type="OrthoDB" id="9764438at2"/>
<dbReference type="InterPro" id="IPR003661">
    <property type="entry name" value="HisK_dim/P_dom"/>
</dbReference>
<keyword evidence="9 13" id="KW-1133">Transmembrane helix</keyword>
<feature type="transmembrane region" description="Helical" evidence="13">
    <location>
        <begin position="385"/>
        <end position="408"/>
    </location>
</feature>
<reference evidence="16" key="1">
    <citation type="submission" date="2016-11" db="EMBL/GenBank/DDBJ databases">
        <authorList>
            <person name="Varghese N."/>
            <person name="Submissions S."/>
        </authorList>
    </citation>
    <scope>NUCLEOTIDE SEQUENCE [LARGE SCALE GENOMIC DNA]</scope>
    <source>
        <strain evidence="16">ALO Sharm</strain>
    </source>
</reference>
<evidence type="ECO:0000256" key="1">
    <source>
        <dbReference type="ARBA" id="ARBA00000085"/>
    </source>
</evidence>
<feature type="transmembrane region" description="Helical" evidence="13">
    <location>
        <begin position="167"/>
        <end position="183"/>
    </location>
</feature>
<sequence>MRDDVVVLAIAFGYLALLFVIAAWGDRRAEQGRSVIGSPTVYALSIAVYCTAWTFYGSVGRAAEAGPGFLLIYLGPTLAMFMGPLVIRKMVRIAATHRITSIADFISARYGKSAGLGALVALIALIGTTPYIALQLKAITLSHAMLVDYAPEGSMATAETSFWADRSFWVALVLAVFIILFGTRHLDASERHEGMVAAIAFESLVKLAAFLAVGIFTVFVLYQGPADLFRQVAATPALTEALSLSSVPGGALGWVGMLVLAFLAFLGLPRQFQVLVVENVDERHIQRAAWLFPLYLLVINLFVIPIAMAGLLGGTGEDPDSFVLTLPMAAGVDGLPVLVFIGGLSAATGMMIVETIALSTMVSNQLVMPLLLRSRRLHRSHSGSLANRVLGIRRIAILGILLLGYSYHALIGDAYSLVTIGLVSFAAVAQFTPALLVGLYWRGANRLGAGLGMSAGILVWAWTLLIPGFAQSGWLNADFLDQGPFGIAWLRPYALFGLEGWDIYTHSLLWSLLANIGLLVGVSLFSRASPLEQAQAALFTEALHPRLDQSSLWRGHTLRGELRALLDRYLGTTAAQRVFADHAPDDDDQSASTALVARAEQALAGALGNASARVLIDSVVRGEALDLDSILRILDTTSETLEMNRRLEQKSRELARIGQELREANARLRELDRLKDEFVAMVSHELRTPLTSIRAFAEILRDNHELPQQRREHFLDVVVRESQRLSRLIEEILDLARLESGRLPLEPQRLDLVTLTRQAMEAIHRPLEKRGIALTSYFEVDSAEVIGDPDRLEQVIINLIDNAGKFADPHAPRVSLHLAQHRQGFRLAVSDNGTGIDEAERERVFEKFHQLPHADTTRSRPRGSGLGLPISRGIVAHLGGRLWIEDASNLSGACLVMELPEAPHEVDDLSGSNADD</sequence>
<evidence type="ECO:0000256" key="5">
    <source>
        <dbReference type="ARBA" id="ARBA00022553"/>
    </source>
</evidence>
<dbReference type="CDD" id="cd10322">
    <property type="entry name" value="SLC5sbd"/>
    <property type="match status" value="1"/>
</dbReference>
<feature type="transmembrane region" description="Helical" evidence="13">
    <location>
        <begin position="448"/>
        <end position="470"/>
    </location>
</feature>
<dbReference type="AlphaFoldDB" id="A0A1M6PL26"/>
<feature type="transmembrane region" description="Helical" evidence="13">
    <location>
        <begin position="289"/>
        <end position="314"/>
    </location>
</feature>
<dbReference type="PANTHER" id="PTHR43711">
    <property type="entry name" value="TWO-COMPONENT HISTIDINE KINASE"/>
    <property type="match status" value="1"/>
</dbReference>
<keyword evidence="5" id="KW-0597">Phosphoprotein</keyword>
<dbReference type="EMBL" id="FRAL01000001">
    <property type="protein sequence ID" value="SHK08650.1"/>
    <property type="molecule type" value="Genomic_DNA"/>
</dbReference>
<feature type="transmembrane region" description="Helical" evidence="13">
    <location>
        <begin position="36"/>
        <end position="56"/>
    </location>
</feature>
<feature type="domain" description="Histidine kinase" evidence="14">
    <location>
        <begin position="681"/>
        <end position="903"/>
    </location>
</feature>
<dbReference type="InterPro" id="IPR003594">
    <property type="entry name" value="HATPase_dom"/>
</dbReference>
<evidence type="ECO:0000256" key="13">
    <source>
        <dbReference type="SAM" id="Phobius"/>
    </source>
</evidence>
<evidence type="ECO:0000256" key="3">
    <source>
        <dbReference type="ARBA" id="ARBA00006434"/>
    </source>
</evidence>
<evidence type="ECO:0000259" key="14">
    <source>
        <dbReference type="PROSITE" id="PS50109"/>
    </source>
</evidence>
<dbReference type="InterPro" id="IPR036890">
    <property type="entry name" value="HATPase_C_sf"/>
</dbReference>
<keyword evidence="16" id="KW-1185">Reference proteome</keyword>
<comment type="similarity">
    <text evidence="3">Belongs to the sodium:solute symporter (SSF) (TC 2.A.21) family.</text>
</comment>
<dbReference type="Pfam" id="PF00512">
    <property type="entry name" value="HisKA"/>
    <property type="match status" value="1"/>
</dbReference>
<keyword evidence="7 13" id="KW-0812">Transmembrane</keyword>
<feature type="coiled-coil region" evidence="12">
    <location>
        <begin position="644"/>
        <end position="681"/>
    </location>
</feature>
<organism evidence="15 16">
    <name type="scientific">Halomonas caseinilytica</name>
    <dbReference type="NCBI Taxonomy" id="438744"/>
    <lineage>
        <taxon>Bacteria</taxon>
        <taxon>Pseudomonadati</taxon>
        <taxon>Pseudomonadota</taxon>
        <taxon>Gammaproteobacteria</taxon>
        <taxon>Oceanospirillales</taxon>
        <taxon>Halomonadaceae</taxon>
        <taxon>Halomonas</taxon>
    </lineage>
</organism>
<feature type="transmembrane region" description="Helical" evidence="13">
    <location>
        <begin position="503"/>
        <end position="525"/>
    </location>
</feature>
<evidence type="ECO:0000256" key="8">
    <source>
        <dbReference type="ARBA" id="ARBA00022777"/>
    </source>
</evidence>
<dbReference type="PROSITE" id="PS50283">
    <property type="entry name" value="NA_SOLUT_SYMP_3"/>
    <property type="match status" value="1"/>
</dbReference>
<feature type="transmembrane region" description="Helical" evidence="13">
    <location>
        <begin position="68"/>
        <end position="87"/>
    </location>
</feature>
<dbReference type="Pfam" id="PF02518">
    <property type="entry name" value="HATPase_c"/>
    <property type="match status" value="1"/>
</dbReference>